<dbReference type="OrthoDB" id="19020at2157"/>
<dbReference type="SUPFAM" id="SSF51695">
    <property type="entry name" value="PLC-like phosphodiesterases"/>
    <property type="match status" value="1"/>
</dbReference>
<feature type="domain" description="GP-PDE" evidence="1">
    <location>
        <begin position="1"/>
        <end position="243"/>
    </location>
</feature>
<evidence type="ECO:0000259" key="1">
    <source>
        <dbReference type="PROSITE" id="PS51704"/>
    </source>
</evidence>
<dbReference type="GO" id="GO:0006629">
    <property type="term" value="P:lipid metabolic process"/>
    <property type="evidence" value="ECO:0007669"/>
    <property type="project" value="InterPro"/>
</dbReference>
<dbReference type="InterPro" id="IPR017946">
    <property type="entry name" value="PLC-like_Pdiesterase_TIM-brl"/>
</dbReference>
<dbReference type="Proteomes" id="UP000054387">
    <property type="component" value="Unassembled WGS sequence"/>
</dbReference>
<dbReference type="PROSITE" id="PS51704">
    <property type="entry name" value="GP_PDE"/>
    <property type="match status" value="1"/>
</dbReference>
<dbReference type="CDD" id="cd08556">
    <property type="entry name" value="GDPD"/>
    <property type="match status" value="1"/>
</dbReference>
<evidence type="ECO:0000313" key="2">
    <source>
        <dbReference type="EMBL" id="KTG08522.1"/>
    </source>
</evidence>
<dbReference type="PANTHER" id="PTHR46211">
    <property type="entry name" value="GLYCEROPHOSPHORYL DIESTER PHOSPHODIESTERASE"/>
    <property type="match status" value="1"/>
</dbReference>
<reference evidence="2 3" key="1">
    <citation type="submission" date="2015-12" db="EMBL/GenBank/DDBJ databases">
        <title>Haloprofundus marisrubri gen. nov., sp. nov., an extremely halophilic archaeon isolated from the Discovery deep brine-seawater interface in the Red Sea.</title>
        <authorList>
            <person name="Zhang G."/>
            <person name="Stingl U."/>
            <person name="Rashid M."/>
        </authorList>
    </citation>
    <scope>NUCLEOTIDE SEQUENCE [LARGE SCALE GENOMIC DNA]</scope>
    <source>
        <strain evidence="2 3">SB9</strain>
    </source>
</reference>
<dbReference type="STRING" id="1514971.AUR64_17745"/>
<dbReference type="PANTHER" id="PTHR46211:SF14">
    <property type="entry name" value="GLYCEROPHOSPHODIESTER PHOSPHODIESTERASE"/>
    <property type="match status" value="1"/>
</dbReference>
<sequence length="243" mass="26242">MQLIGHRGCPAHAPENTVAAVRRAAPHVDAVEIDVQRCASGELVVFHDETLGRLTDGSGRVRETPWDDLRDLVVRGVDPVDTVDTAAAPERQRSAESHTSVDVTVPLLSDLLTAVPDDTAVNVELKHRGMAGEIVDHCERVPNEVFVSSFLPEALSELDAVGDLDTALLFAESWDRNVETAMELGCSFLHPEYRLCLDEPGHIEAAHDAGFAVNAWTVPTATAAEQLISNGVDGLILDDWTVV</sequence>
<accession>A0A0W1R5E6</accession>
<dbReference type="InterPro" id="IPR030395">
    <property type="entry name" value="GP_PDE_dom"/>
</dbReference>
<dbReference type="Pfam" id="PF03009">
    <property type="entry name" value="GDPD"/>
    <property type="match status" value="1"/>
</dbReference>
<gene>
    <name evidence="2" type="ORF">AUR64_17745</name>
</gene>
<dbReference type="EMBL" id="LOPU01000030">
    <property type="protein sequence ID" value="KTG08522.1"/>
    <property type="molecule type" value="Genomic_DNA"/>
</dbReference>
<protein>
    <recommendedName>
        <fullName evidence="1">GP-PDE domain-containing protein</fullName>
    </recommendedName>
</protein>
<organism evidence="2 3">
    <name type="scientific">Haloprofundus marisrubri</name>
    <dbReference type="NCBI Taxonomy" id="1514971"/>
    <lineage>
        <taxon>Archaea</taxon>
        <taxon>Methanobacteriati</taxon>
        <taxon>Methanobacteriota</taxon>
        <taxon>Stenosarchaea group</taxon>
        <taxon>Halobacteria</taxon>
        <taxon>Halobacteriales</taxon>
        <taxon>Haloferacaceae</taxon>
        <taxon>Haloprofundus</taxon>
    </lineage>
</organism>
<dbReference type="GO" id="GO:0008081">
    <property type="term" value="F:phosphoric diester hydrolase activity"/>
    <property type="evidence" value="ECO:0007669"/>
    <property type="project" value="InterPro"/>
</dbReference>
<dbReference type="RefSeq" id="WP_058582806.1">
    <property type="nucleotide sequence ID" value="NZ_LOPU01000030.1"/>
</dbReference>
<proteinExistence type="predicted"/>
<dbReference type="Gene3D" id="3.20.20.190">
    <property type="entry name" value="Phosphatidylinositol (PI) phosphodiesterase"/>
    <property type="match status" value="1"/>
</dbReference>
<name>A0A0W1R5E6_9EURY</name>
<dbReference type="AlphaFoldDB" id="A0A0W1R5E6"/>
<evidence type="ECO:0000313" key="3">
    <source>
        <dbReference type="Proteomes" id="UP000054387"/>
    </source>
</evidence>
<comment type="caution">
    <text evidence="2">The sequence shown here is derived from an EMBL/GenBank/DDBJ whole genome shotgun (WGS) entry which is preliminary data.</text>
</comment>
<keyword evidence="3" id="KW-1185">Reference proteome</keyword>